<reference evidence="1" key="1">
    <citation type="journal article" date="2014" name="Front. Microbiol.">
        <title>High frequency of phylogenetically diverse reductive dehalogenase-homologous genes in deep subseafloor sedimentary metagenomes.</title>
        <authorList>
            <person name="Kawai M."/>
            <person name="Futagami T."/>
            <person name="Toyoda A."/>
            <person name="Takaki Y."/>
            <person name="Nishi S."/>
            <person name="Hori S."/>
            <person name="Arai W."/>
            <person name="Tsubouchi T."/>
            <person name="Morono Y."/>
            <person name="Uchiyama I."/>
            <person name="Ito T."/>
            <person name="Fujiyama A."/>
            <person name="Inagaki F."/>
            <person name="Takami H."/>
        </authorList>
    </citation>
    <scope>NUCLEOTIDE SEQUENCE</scope>
    <source>
        <strain evidence="1">Expedition CK06-06</strain>
    </source>
</reference>
<protein>
    <submittedName>
        <fullName evidence="1">Uncharacterized protein</fullName>
    </submittedName>
</protein>
<gene>
    <name evidence="1" type="ORF">S06H3_22311</name>
</gene>
<sequence>MRQLPRETNINSLRRVLELECKKGYSNKAVIGGLDRFLRKQEGKIVQDANDRELLTSFNNLGLAKSNYSSWDVKKRKQWIATILQWIDEVEQTKGRKKSSTLASDRLTVVAKTRQMRRVSYGLDSSITSVKGITTNTATRFAKLGVRTIYDLLLLP</sequence>
<proteinExistence type="predicted"/>
<dbReference type="EMBL" id="BARV01011896">
    <property type="protein sequence ID" value="GAI13421.1"/>
    <property type="molecule type" value="Genomic_DNA"/>
</dbReference>
<accession>X1M5Q7</accession>
<evidence type="ECO:0000313" key="1">
    <source>
        <dbReference type="EMBL" id="GAI13421.1"/>
    </source>
</evidence>
<dbReference type="AlphaFoldDB" id="X1M5Q7"/>
<organism evidence="1">
    <name type="scientific">marine sediment metagenome</name>
    <dbReference type="NCBI Taxonomy" id="412755"/>
    <lineage>
        <taxon>unclassified sequences</taxon>
        <taxon>metagenomes</taxon>
        <taxon>ecological metagenomes</taxon>
    </lineage>
</organism>
<comment type="caution">
    <text evidence="1">The sequence shown here is derived from an EMBL/GenBank/DDBJ whole genome shotgun (WGS) entry which is preliminary data.</text>
</comment>
<feature type="non-terminal residue" evidence="1">
    <location>
        <position position="156"/>
    </location>
</feature>
<name>X1M5Q7_9ZZZZ</name>